<dbReference type="Pfam" id="PF13174">
    <property type="entry name" value="TPR_6"/>
    <property type="match status" value="1"/>
</dbReference>
<evidence type="ECO:0000256" key="2">
    <source>
        <dbReference type="ARBA" id="ARBA00022803"/>
    </source>
</evidence>
<dbReference type="PROSITE" id="PS50005">
    <property type="entry name" value="TPR"/>
    <property type="match status" value="1"/>
</dbReference>
<dbReference type="InterPro" id="IPR039856">
    <property type="entry name" value="EMC2-like"/>
</dbReference>
<dbReference type="EMBL" id="KN881721">
    <property type="protein sequence ID" value="KIY49762.1"/>
    <property type="molecule type" value="Genomic_DNA"/>
</dbReference>
<comment type="similarity">
    <text evidence="4">Belongs to the EMC2 family.</text>
</comment>
<organism evidence="6 7">
    <name type="scientific">Fistulina hepatica ATCC 64428</name>
    <dbReference type="NCBI Taxonomy" id="1128425"/>
    <lineage>
        <taxon>Eukaryota</taxon>
        <taxon>Fungi</taxon>
        <taxon>Dikarya</taxon>
        <taxon>Basidiomycota</taxon>
        <taxon>Agaricomycotina</taxon>
        <taxon>Agaricomycetes</taxon>
        <taxon>Agaricomycetidae</taxon>
        <taxon>Agaricales</taxon>
        <taxon>Fistulinaceae</taxon>
        <taxon>Fistulina</taxon>
    </lineage>
</organism>
<feature type="repeat" description="TPR" evidence="3">
    <location>
        <begin position="144"/>
        <end position="177"/>
    </location>
</feature>
<dbReference type="OrthoDB" id="124397at2759"/>
<protein>
    <recommendedName>
        <fullName evidence="4">ER membrane protein complex subunit 2</fullName>
    </recommendedName>
</protein>
<gene>
    <name evidence="6" type="ORF">FISHEDRAFT_40762</name>
</gene>
<keyword evidence="1" id="KW-0677">Repeat</keyword>
<name>A0A0D7AEI6_9AGAR</name>
<evidence type="ECO:0000313" key="6">
    <source>
        <dbReference type="EMBL" id="KIY49762.1"/>
    </source>
</evidence>
<feature type="domain" description="EMC2 TPR-like" evidence="5">
    <location>
        <begin position="83"/>
        <end position="190"/>
    </location>
</feature>
<keyword evidence="2 3" id="KW-0802">TPR repeat</keyword>
<accession>A0A0D7AEI6</accession>
<evidence type="ECO:0000256" key="3">
    <source>
        <dbReference type="PROSITE-ProRule" id="PRU00339"/>
    </source>
</evidence>
<comment type="function">
    <text evidence="4">Part of the endoplasmic reticulum membrane protein complex (EMC) that enables the energy-independent insertion into endoplasmic reticulum membranes of newly synthesized membrane proteins.</text>
</comment>
<sequence>MSLPASLERLAKYRKHHSRASEDVYRQGVKVLDADPSLASLAWAFLEQLALAAIDIGQLDIADQCLTTLVEKFPGSPRVDVLTGIRMEASEKSETALKYYGELLETDPSNAAAWKRRITVLRTNNLEAATKELCQFVDTFYNDVEGWLELADIYSSLNQYSSALQALTHVLLLAPQNPFYFLQFAETAYTVNDVPLAFKMFLVVVDMCETDPLAPAGSSRVPTDVAGITTRAWWGVKLCSKKMLETAHLPSQSDTSYPARKTLASIDTLATDKLSKVYTAVGAGRHPVLSWL</sequence>
<proteinExistence type="inferred from homology"/>
<comment type="subunit">
    <text evidence="4">Component of the ER membrane protein complex (EMC).</text>
</comment>
<evidence type="ECO:0000256" key="4">
    <source>
        <dbReference type="RuleBase" id="RU367091"/>
    </source>
</evidence>
<dbReference type="InterPro" id="IPR019734">
    <property type="entry name" value="TPR_rpt"/>
</dbReference>
<keyword evidence="4" id="KW-0256">Endoplasmic reticulum</keyword>
<dbReference type="Gene3D" id="1.25.40.10">
    <property type="entry name" value="Tetratricopeptide repeat domain"/>
    <property type="match status" value="1"/>
</dbReference>
<reference evidence="6 7" key="1">
    <citation type="journal article" date="2015" name="Fungal Genet. Biol.">
        <title>Evolution of novel wood decay mechanisms in Agaricales revealed by the genome sequences of Fistulina hepatica and Cylindrobasidium torrendii.</title>
        <authorList>
            <person name="Floudas D."/>
            <person name="Held B.W."/>
            <person name="Riley R."/>
            <person name="Nagy L.G."/>
            <person name="Koehler G."/>
            <person name="Ransdell A.S."/>
            <person name="Younus H."/>
            <person name="Chow J."/>
            <person name="Chiniquy J."/>
            <person name="Lipzen A."/>
            <person name="Tritt A."/>
            <person name="Sun H."/>
            <person name="Haridas S."/>
            <person name="LaButti K."/>
            <person name="Ohm R.A."/>
            <person name="Kues U."/>
            <person name="Blanchette R.A."/>
            <person name="Grigoriev I.V."/>
            <person name="Minto R.E."/>
            <person name="Hibbett D.S."/>
        </authorList>
    </citation>
    <scope>NUCLEOTIDE SEQUENCE [LARGE SCALE GENOMIC DNA]</scope>
    <source>
        <strain evidence="6 7">ATCC 64428</strain>
    </source>
</reference>
<dbReference type="InterPro" id="IPR011990">
    <property type="entry name" value="TPR-like_helical_dom_sf"/>
</dbReference>
<dbReference type="SMART" id="SM00028">
    <property type="entry name" value="TPR"/>
    <property type="match status" value="2"/>
</dbReference>
<dbReference type="GO" id="GO:0072546">
    <property type="term" value="C:EMC complex"/>
    <property type="evidence" value="ECO:0007669"/>
    <property type="project" value="UniProtKB-UniRule"/>
</dbReference>
<evidence type="ECO:0000256" key="1">
    <source>
        <dbReference type="ARBA" id="ARBA00022737"/>
    </source>
</evidence>
<dbReference type="PANTHER" id="PTHR12760">
    <property type="entry name" value="TETRATRICOPEPTIDE REPEAT PROTEIN"/>
    <property type="match status" value="1"/>
</dbReference>
<evidence type="ECO:0000313" key="7">
    <source>
        <dbReference type="Proteomes" id="UP000054144"/>
    </source>
</evidence>
<dbReference type="Proteomes" id="UP000054144">
    <property type="component" value="Unassembled WGS sequence"/>
</dbReference>
<keyword evidence="4" id="KW-0472">Membrane</keyword>
<keyword evidence="7" id="KW-1185">Reference proteome</keyword>
<comment type="subcellular location">
    <subcellularLocation>
        <location evidence="4">Endoplasmic reticulum membrane</location>
        <topology evidence="4">Peripheral membrane protein</topology>
        <orientation evidence="4">Cytoplasmic side</orientation>
    </subcellularLocation>
</comment>
<dbReference type="AlphaFoldDB" id="A0A0D7AEI6"/>
<dbReference type="Pfam" id="PF22890">
    <property type="entry name" value="TPR_EMC2"/>
    <property type="match status" value="1"/>
</dbReference>
<evidence type="ECO:0000259" key="5">
    <source>
        <dbReference type="Pfam" id="PF22890"/>
    </source>
</evidence>
<dbReference type="SUPFAM" id="SSF48452">
    <property type="entry name" value="TPR-like"/>
    <property type="match status" value="1"/>
</dbReference>
<dbReference type="InterPro" id="IPR055217">
    <property type="entry name" value="TPR_EMC2"/>
</dbReference>